<proteinExistence type="predicted"/>
<dbReference type="AlphaFoldDB" id="A0AAV7IX14"/>
<reference evidence="1 2" key="1">
    <citation type="journal article" date="2021" name="J. Hered.">
        <title>A chromosome-level genome assembly of the parasitoid wasp, Cotesia glomerata (Hymenoptera: Braconidae).</title>
        <authorList>
            <person name="Pinto B.J."/>
            <person name="Weis J.J."/>
            <person name="Gamble T."/>
            <person name="Ode P.J."/>
            <person name="Paul R."/>
            <person name="Zaspel J.M."/>
        </authorList>
    </citation>
    <scope>NUCLEOTIDE SEQUENCE [LARGE SCALE GENOMIC DNA]</scope>
    <source>
        <strain evidence="1">CgM1</strain>
    </source>
</reference>
<evidence type="ECO:0000313" key="2">
    <source>
        <dbReference type="Proteomes" id="UP000826195"/>
    </source>
</evidence>
<dbReference type="EMBL" id="JAHXZJ010000374">
    <property type="protein sequence ID" value="KAH0560274.1"/>
    <property type="molecule type" value="Genomic_DNA"/>
</dbReference>
<sequence>MKNVLKQPIGLIIGSEVSQHIKSNPNTNQVQIDEWLASDLVSMVDLPPTVCVSPCVSFEQNSLRNALWFLSIDHNLESEIQQTLPSILLKDQCEFIKFLK</sequence>
<gene>
    <name evidence="1" type="ORF">KQX54_003085</name>
</gene>
<organism evidence="1 2">
    <name type="scientific">Cotesia glomerata</name>
    <name type="common">Lepidopteran parasitic wasp</name>
    <name type="synonym">Apanteles glomeratus</name>
    <dbReference type="NCBI Taxonomy" id="32391"/>
    <lineage>
        <taxon>Eukaryota</taxon>
        <taxon>Metazoa</taxon>
        <taxon>Ecdysozoa</taxon>
        <taxon>Arthropoda</taxon>
        <taxon>Hexapoda</taxon>
        <taxon>Insecta</taxon>
        <taxon>Pterygota</taxon>
        <taxon>Neoptera</taxon>
        <taxon>Endopterygota</taxon>
        <taxon>Hymenoptera</taxon>
        <taxon>Apocrita</taxon>
        <taxon>Ichneumonoidea</taxon>
        <taxon>Braconidae</taxon>
        <taxon>Microgastrinae</taxon>
        <taxon>Cotesia</taxon>
    </lineage>
</organism>
<comment type="caution">
    <text evidence="1">The sequence shown here is derived from an EMBL/GenBank/DDBJ whole genome shotgun (WGS) entry which is preliminary data.</text>
</comment>
<name>A0AAV7IX14_COTGL</name>
<keyword evidence="2" id="KW-1185">Reference proteome</keyword>
<protein>
    <submittedName>
        <fullName evidence="1">Uncharacterized protein</fullName>
    </submittedName>
</protein>
<dbReference type="Proteomes" id="UP000826195">
    <property type="component" value="Unassembled WGS sequence"/>
</dbReference>
<evidence type="ECO:0000313" key="1">
    <source>
        <dbReference type="EMBL" id="KAH0560274.1"/>
    </source>
</evidence>
<accession>A0AAV7IX14</accession>